<dbReference type="EMBL" id="CAKMRJ010003334">
    <property type="protein sequence ID" value="CAH1433499.1"/>
    <property type="molecule type" value="Genomic_DNA"/>
</dbReference>
<reference evidence="2 3" key="1">
    <citation type="submission" date="2022-01" db="EMBL/GenBank/DDBJ databases">
        <authorList>
            <person name="Xiong W."/>
            <person name="Schranz E."/>
        </authorList>
    </citation>
    <scope>NUCLEOTIDE SEQUENCE [LARGE SCALE GENOMIC DNA]</scope>
</reference>
<dbReference type="PANTHER" id="PTHR34555:SF1">
    <property type="entry name" value="INTEGRAL MEMBRANE HEMOLYSIN-III-LIKE PROTEIN"/>
    <property type="match status" value="1"/>
</dbReference>
<protein>
    <submittedName>
        <fullName evidence="2">Uncharacterized protein</fullName>
    </submittedName>
</protein>
<comment type="caution">
    <text evidence="2">The sequence shown here is derived from an EMBL/GenBank/DDBJ whole genome shotgun (WGS) entry which is preliminary data.</text>
</comment>
<proteinExistence type="predicted"/>
<sequence length="257" mass="29273">MPGVPMWSNISTGINEQVWSSSDHFTSRNANLLNRLSGHTPTLSKFSSSRSVLALSRLTPAEWFNKQIQSSKKSDEIENSLLKDDDSSVEANKVSGIKRPQQTPTNNKGNLVYVRRKTESEHHKNSNCIKPNDQPIKPHEHDEKNHEQKNPINDSTISTHKDTKISSPSKGLSSIQQWEERYMRLQNFLKVLDLSNQDDYRQMLRSLTSVGLSRVAVELEKRSIQLSMEEAREVQRAKLVDTLHKFSTTTGEHPSNK</sequence>
<dbReference type="Proteomes" id="UP001157418">
    <property type="component" value="Unassembled WGS sequence"/>
</dbReference>
<dbReference type="AlphaFoldDB" id="A0AAU9N5T6"/>
<feature type="compositionally biased region" description="Polar residues" evidence="1">
    <location>
        <begin position="100"/>
        <end position="109"/>
    </location>
</feature>
<name>A0AAU9N5T6_9ASTR</name>
<accession>A0AAU9N5T6</accession>
<evidence type="ECO:0000313" key="2">
    <source>
        <dbReference type="EMBL" id="CAH1433499.1"/>
    </source>
</evidence>
<feature type="compositionally biased region" description="Basic and acidic residues" evidence="1">
    <location>
        <begin position="136"/>
        <end position="149"/>
    </location>
</feature>
<keyword evidence="3" id="KW-1185">Reference proteome</keyword>
<evidence type="ECO:0000313" key="3">
    <source>
        <dbReference type="Proteomes" id="UP001157418"/>
    </source>
</evidence>
<gene>
    <name evidence="2" type="ORF">LVIROSA_LOCUS20084</name>
</gene>
<organism evidence="2 3">
    <name type="scientific">Lactuca virosa</name>
    <dbReference type="NCBI Taxonomy" id="75947"/>
    <lineage>
        <taxon>Eukaryota</taxon>
        <taxon>Viridiplantae</taxon>
        <taxon>Streptophyta</taxon>
        <taxon>Embryophyta</taxon>
        <taxon>Tracheophyta</taxon>
        <taxon>Spermatophyta</taxon>
        <taxon>Magnoliopsida</taxon>
        <taxon>eudicotyledons</taxon>
        <taxon>Gunneridae</taxon>
        <taxon>Pentapetalae</taxon>
        <taxon>asterids</taxon>
        <taxon>campanulids</taxon>
        <taxon>Asterales</taxon>
        <taxon>Asteraceae</taxon>
        <taxon>Cichorioideae</taxon>
        <taxon>Cichorieae</taxon>
        <taxon>Lactucinae</taxon>
        <taxon>Lactuca</taxon>
    </lineage>
</organism>
<feature type="region of interest" description="Disordered" evidence="1">
    <location>
        <begin position="69"/>
        <end position="172"/>
    </location>
</feature>
<dbReference type="PANTHER" id="PTHR34555">
    <property type="entry name" value="INTEGRAL MEMBRANE HEMOLYSIN-III-LIKE PROTEIN"/>
    <property type="match status" value="1"/>
</dbReference>
<evidence type="ECO:0000256" key="1">
    <source>
        <dbReference type="SAM" id="MobiDB-lite"/>
    </source>
</evidence>
<feature type="compositionally biased region" description="Basic and acidic residues" evidence="1">
    <location>
        <begin position="72"/>
        <end position="86"/>
    </location>
</feature>